<gene>
    <name evidence="1" type="ORF">Ddye_025550</name>
</gene>
<organism evidence="1 2">
    <name type="scientific">Dipteronia dyeriana</name>
    <dbReference type="NCBI Taxonomy" id="168575"/>
    <lineage>
        <taxon>Eukaryota</taxon>
        <taxon>Viridiplantae</taxon>
        <taxon>Streptophyta</taxon>
        <taxon>Embryophyta</taxon>
        <taxon>Tracheophyta</taxon>
        <taxon>Spermatophyta</taxon>
        <taxon>Magnoliopsida</taxon>
        <taxon>eudicotyledons</taxon>
        <taxon>Gunneridae</taxon>
        <taxon>Pentapetalae</taxon>
        <taxon>rosids</taxon>
        <taxon>malvids</taxon>
        <taxon>Sapindales</taxon>
        <taxon>Sapindaceae</taxon>
        <taxon>Hippocastanoideae</taxon>
        <taxon>Acereae</taxon>
        <taxon>Dipteronia</taxon>
    </lineage>
</organism>
<protein>
    <submittedName>
        <fullName evidence="1">Uncharacterized protein</fullName>
    </submittedName>
</protein>
<comment type="caution">
    <text evidence="1">The sequence shown here is derived from an EMBL/GenBank/DDBJ whole genome shotgun (WGS) entry which is preliminary data.</text>
</comment>
<proteinExistence type="predicted"/>
<sequence>MTGSNERQNNYYREPILSFHKNVKDCDVAQAQSLRSVGVKTSQVMDHQLDQSGSYAATGHMGKDLQSRLDRIRRSSLHNSDIDLIVSYSEAEMDPVFFFKYTILDDGSMINLFWYYEMS</sequence>
<evidence type="ECO:0000313" key="2">
    <source>
        <dbReference type="Proteomes" id="UP001280121"/>
    </source>
</evidence>
<evidence type="ECO:0000313" key="1">
    <source>
        <dbReference type="EMBL" id="KAK2637755.1"/>
    </source>
</evidence>
<dbReference type="AlphaFoldDB" id="A0AAD9WPP7"/>
<keyword evidence="2" id="KW-1185">Reference proteome</keyword>
<dbReference type="Proteomes" id="UP001280121">
    <property type="component" value="Unassembled WGS sequence"/>
</dbReference>
<reference evidence="1" key="1">
    <citation type="journal article" date="2023" name="Plant J.">
        <title>Genome sequences and population genomics provide insights into the demographic history, inbreeding, and mutation load of two 'living fossil' tree species of Dipteronia.</title>
        <authorList>
            <person name="Feng Y."/>
            <person name="Comes H.P."/>
            <person name="Chen J."/>
            <person name="Zhu S."/>
            <person name="Lu R."/>
            <person name="Zhang X."/>
            <person name="Li P."/>
            <person name="Qiu J."/>
            <person name="Olsen K.M."/>
            <person name="Qiu Y."/>
        </authorList>
    </citation>
    <scope>NUCLEOTIDE SEQUENCE</scope>
    <source>
        <strain evidence="1">KIB01</strain>
    </source>
</reference>
<name>A0AAD9WPP7_9ROSI</name>
<dbReference type="EMBL" id="JANJYI010000008">
    <property type="protein sequence ID" value="KAK2637755.1"/>
    <property type="molecule type" value="Genomic_DNA"/>
</dbReference>
<accession>A0AAD9WPP7</accession>